<dbReference type="HOGENOM" id="CLU_1128451_0_0_6"/>
<dbReference type="AlphaFoldDB" id="D4ZBE7"/>
<keyword evidence="2" id="KW-1185">Reference proteome</keyword>
<sequence length="246" mass="28157">MGVIMNSTLCNRIIFIGFIMCLLPSTSFSKVEVETSPSSHFFIKKGIEREVCQDFLNHLNENVQLYLSRPRYFISEGNVVFRAPPKVLASEEYYIRASIQSLLKDKFGMDGYEGWFKQMEGIKNNLNNEMQIYITNIDINNEGTLDRVLVASYRNPRYGYINNNYVLNSEGDLAAHFQVGAVSHGELFLYKGKIYGYSDMRTYVSIIEFTPAYHRNVTNKQTHKDIIGLQAGTSLCKLQPLSKINN</sequence>
<dbReference type="Proteomes" id="UP000002350">
    <property type="component" value="Chromosome"/>
</dbReference>
<proteinExistence type="predicted"/>
<gene>
    <name evidence="1" type="ordered locus">SVI_3371</name>
</gene>
<reference evidence="2" key="1">
    <citation type="journal article" date="2010" name="Mol. Biosyst.">
        <title>Complete genome sequence and comparative analysis of Shewanella violacea, a psychrophilic and piezophilic bacterium from deep sea floor sediments.</title>
        <authorList>
            <person name="Aono E."/>
            <person name="Baba T."/>
            <person name="Ara T."/>
            <person name="Nishi T."/>
            <person name="Nakamichi T."/>
            <person name="Inamoto E."/>
            <person name="Toyonaga H."/>
            <person name="Hasegawa M."/>
            <person name="Takai Y."/>
            <person name="Okumura Y."/>
            <person name="Baba M."/>
            <person name="Tomita M."/>
            <person name="Kato C."/>
            <person name="Oshima T."/>
            <person name="Nakasone K."/>
            <person name="Mori H."/>
        </authorList>
    </citation>
    <scope>NUCLEOTIDE SEQUENCE [LARGE SCALE GENOMIC DNA]</scope>
    <source>
        <strain evidence="2">JCM 10179 / CIP 106290 / LMG 19151 / DSS12</strain>
    </source>
</reference>
<dbReference type="EMBL" id="AP011177">
    <property type="protein sequence ID" value="BAJ03342.1"/>
    <property type="molecule type" value="Genomic_DNA"/>
</dbReference>
<dbReference type="KEGG" id="svo:SVI_3371"/>
<evidence type="ECO:0000313" key="2">
    <source>
        <dbReference type="Proteomes" id="UP000002350"/>
    </source>
</evidence>
<organism evidence="1 2">
    <name type="scientific">Shewanella violacea (strain JCM 10179 / CIP 106290 / LMG 19151 / DSS12)</name>
    <dbReference type="NCBI Taxonomy" id="637905"/>
    <lineage>
        <taxon>Bacteria</taxon>
        <taxon>Pseudomonadati</taxon>
        <taxon>Pseudomonadota</taxon>
        <taxon>Gammaproteobacteria</taxon>
        <taxon>Alteromonadales</taxon>
        <taxon>Shewanellaceae</taxon>
        <taxon>Shewanella</taxon>
    </lineage>
</organism>
<evidence type="ECO:0000313" key="1">
    <source>
        <dbReference type="EMBL" id="BAJ03342.1"/>
    </source>
</evidence>
<protein>
    <submittedName>
        <fullName evidence="1">Uncharacterized protein</fullName>
    </submittedName>
</protein>
<dbReference type="STRING" id="637905.SVI_3371"/>
<name>D4ZBE7_SHEVD</name>
<accession>D4ZBE7</accession>